<evidence type="ECO:0000313" key="7">
    <source>
        <dbReference type="Proteomes" id="UP000596202"/>
    </source>
</evidence>
<keyword evidence="2 4" id="KW-0472">Membrane</keyword>
<evidence type="ECO:0000256" key="2">
    <source>
        <dbReference type="ARBA" id="ARBA00023136"/>
    </source>
</evidence>
<dbReference type="OrthoDB" id="9809364at2"/>
<dbReference type="InterPro" id="IPR050330">
    <property type="entry name" value="Bact_OuterMem_StrucFunc"/>
</dbReference>
<dbReference type="InterPro" id="IPR006664">
    <property type="entry name" value="OMP_bac"/>
</dbReference>
<dbReference type="InterPro" id="IPR011659">
    <property type="entry name" value="WD40"/>
</dbReference>
<dbReference type="SUPFAM" id="SSF49478">
    <property type="entry name" value="Cna protein B-type domain"/>
    <property type="match status" value="1"/>
</dbReference>
<dbReference type="Pfam" id="PF00691">
    <property type="entry name" value="OmpA"/>
    <property type="match status" value="1"/>
</dbReference>
<dbReference type="EMBL" id="CP068108">
    <property type="protein sequence ID" value="QQU01533.1"/>
    <property type="molecule type" value="Genomic_DNA"/>
</dbReference>
<dbReference type="CDD" id="cd07185">
    <property type="entry name" value="OmpA_C-like"/>
    <property type="match status" value="1"/>
</dbReference>
<dbReference type="GeneID" id="93527452"/>
<dbReference type="SUPFAM" id="SSF103088">
    <property type="entry name" value="OmpA-like"/>
    <property type="match status" value="1"/>
</dbReference>
<dbReference type="PANTHER" id="PTHR30329">
    <property type="entry name" value="STATOR ELEMENT OF FLAGELLAR MOTOR COMPLEX"/>
    <property type="match status" value="1"/>
</dbReference>
<evidence type="ECO:0000256" key="4">
    <source>
        <dbReference type="PROSITE-ProRule" id="PRU00473"/>
    </source>
</evidence>
<dbReference type="SUPFAM" id="SSF82171">
    <property type="entry name" value="DPP6 N-terminal domain-like"/>
    <property type="match status" value="1"/>
</dbReference>
<dbReference type="RefSeq" id="WP_002992124.1">
    <property type="nucleotide sequence ID" value="NZ_CP068108.1"/>
</dbReference>
<reference evidence="6 7" key="1">
    <citation type="submission" date="2021-01" db="EMBL/GenBank/DDBJ databases">
        <title>FDA dAtabase for Regulatory Grade micrObial Sequences (FDA-ARGOS): Supporting development and validation of Infectious Disease Dx tests.</title>
        <authorList>
            <person name="Sproer C."/>
            <person name="Gronow S."/>
            <person name="Severitt S."/>
            <person name="Schroder I."/>
            <person name="Tallon L."/>
            <person name="Sadzewicz L."/>
            <person name="Zhao X."/>
            <person name="Boylan J."/>
            <person name="Ott S."/>
            <person name="Bowen H."/>
            <person name="Vavikolanu K."/>
            <person name="Mehta A."/>
            <person name="Aluvathingal J."/>
            <person name="Nadendla S."/>
            <person name="Lowell S."/>
            <person name="Myers T."/>
            <person name="Yan Y."/>
            <person name="Sichtig H."/>
        </authorList>
    </citation>
    <scope>NUCLEOTIDE SEQUENCE [LARGE SCALE GENOMIC DNA]</scope>
    <source>
        <strain evidence="6 7">FDAARGOS_1131</strain>
    </source>
</reference>
<evidence type="ECO:0000256" key="1">
    <source>
        <dbReference type="ARBA" id="ARBA00004442"/>
    </source>
</evidence>
<evidence type="ECO:0000313" key="6">
    <source>
        <dbReference type="EMBL" id="QQU01533.1"/>
    </source>
</evidence>
<dbReference type="Gene3D" id="2.60.40.1120">
    <property type="entry name" value="Carboxypeptidase-like, regulatory domain"/>
    <property type="match status" value="1"/>
</dbReference>
<dbReference type="PROSITE" id="PS51123">
    <property type="entry name" value="OMPA_2"/>
    <property type="match status" value="1"/>
</dbReference>
<comment type="subcellular location">
    <subcellularLocation>
        <location evidence="1">Cell outer membrane</location>
    </subcellularLocation>
</comment>
<organism evidence="6 7">
    <name type="scientific">Myroides odoratus</name>
    <name type="common">Flavobacterium odoratum</name>
    <dbReference type="NCBI Taxonomy" id="256"/>
    <lineage>
        <taxon>Bacteria</taxon>
        <taxon>Pseudomonadati</taxon>
        <taxon>Bacteroidota</taxon>
        <taxon>Flavobacteriia</taxon>
        <taxon>Flavobacteriales</taxon>
        <taxon>Flavobacteriaceae</taxon>
        <taxon>Myroides</taxon>
    </lineage>
</organism>
<evidence type="ECO:0000256" key="3">
    <source>
        <dbReference type="ARBA" id="ARBA00023237"/>
    </source>
</evidence>
<keyword evidence="3" id="KW-0998">Cell outer membrane</keyword>
<protein>
    <submittedName>
        <fullName evidence="6">OmpA family protein</fullName>
    </submittedName>
</protein>
<dbReference type="AlphaFoldDB" id="A0A9Q7EA21"/>
<dbReference type="Gene3D" id="3.30.1330.60">
    <property type="entry name" value="OmpA-like domain"/>
    <property type="match status" value="1"/>
</dbReference>
<dbReference type="InterPro" id="IPR036737">
    <property type="entry name" value="OmpA-like_sf"/>
</dbReference>
<dbReference type="PANTHER" id="PTHR30329:SF21">
    <property type="entry name" value="LIPOPROTEIN YIAD-RELATED"/>
    <property type="match status" value="1"/>
</dbReference>
<dbReference type="Proteomes" id="UP000596202">
    <property type="component" value="Chromosome"/>
</dbReference>
<dbReference type="InterPro" id="IPR011042">
    <property type="entry name" value="6-blade_b-propeller_TolB-like"/>
</dbReference>
<dbReference type="GO" id="GO:0009279">
    <property type="term" value="C:cell outer membrane"/>
    <property type="evidence" value="ECO:0007669"/>
    <property type="project" value="UniProtKB-SubCell"/>
</dbReference>
<dbReference type="InterPro" id="IPR011990">
    <property type="entry name" value="TPR-like_helical_dom_sf"/>
</dbReference>
<sequence>MKKLLFQILCYNLVITTPFYGYAQLGLEKKAEKQYANYAYVDAIKIYEHITDKGYYNTSILSKLANAYYFNGKLIEANKWFTKLFEWKEFDKDNKDFSAEYYYRYAQTLKAINDYEKSDRMMEMFANIEKSDTRSRLFNANKNYLKVIDSLSDKYELIQLHFNSKYSDYGTAFFEDRLVFTSAREDFNWKGSIDQRTKESYTKLYSVKLNKDGSFGEVLPFYDDLNLQAINESSAVFSNDQNTVYFTKNYSSLKGKKRFNKKTRTSFLKIYKRERLSNGKWGDVEELAINSKYSNTTHPTLSPDGKWLYFVSDRAGGIGQTDIFRVAIYDNGTYGEVENLGGNINTKARETFPYIAKDNTLYFSSDGRPGLGGLDVYKVKLNKEGTFGEVVNLGSPINSSFDDFGFYLDASLTNGFVSSNRPGGIGGDDIYYFKEKTCKEQIYGYVYDAESKEAVSGAYLILYDAFYDVLGTTKTDELGLFKIPDIICHDKYRIKISKANYITSETVYLSDNQEVGKKFVDFYLNKQNILLEPNDDLFKKLDLNPIHFDFDRYDIREDAKIELMKIIAVMKEIPTMKISVRAHTDNRGDKYYNFKLSEKRAKATIDWIIAHGIDSNRIEGVGYGKSFLLNECDKDNECNEKEHEMNRRSEFIIMSI</sequence>
<dbReference type="InterPro" id="IPR006665">
    <property type="entry name" value="OmpA-like"/>
</dbReference>
<feature type="domain" description="OmpA-like" evidence="5">
    <location>
        <begin position="535"/>
        <end position="656"/>
    </location>
</feature>
<gene>
    <name evidence="6" type="ORF">I6I88_07280</name>
</gene>
<dbReference type="SUPFAM" id="SSF48452">
    <property type="entry name" value="TPR-like"/>
    <property type="match status" value="1"/>
</dbReference>
<evidence type="ECO:0000259" key="5">
    <source>
        <dbReference type="PROSITE" id="PS51123"/>
    </source>
</evidence>
<accession>A0A9Q7EA21</accession>
<dbReference type="PRINTS" id="PR01021">
    <property type="entry name" value="OMPADOMAIN"/>
</dbReference>
<dbReference type="Gene3D" id="2.120.10.30">
    <property type="entry name" value="TolB, C-terminal domain"/>
    <property type="match status" value="1"/>
</dbReference>
<name>A0A9Q7EA21_MYROD</name>
<proteinExistence type="predicted"/>
<dbReference type="Gene3D" id="1.25.40.10">
    <property type="entry name" value="Tetratricopeptide repeat domain"/>
    <property type="match status" value="1"/>
</dbReference>
<dbReference type="Pfam" id="PF07676">
    <property type="entry name" value="PD40"/>
    <property type="match status" value="2"/>
</dbReference>